<dbReference type="AlphaFoldDB" id="A0A9W6LDK9"/>
<proteinExistence type="predicted"/>
<protein>
    <submittedName>
        <fullName evidence="2">Uncharacterized protein</fullName>
    </submittedName>
</protein>
<evidence type="ECO:0000313" key="2">
    <source>
        <dbReference type="EMBL" id="GLI39987.1"/>
    </source>
</evidence>
<feature type="compositionally biased region" description="Polar residues" evidence="1">
    <location>
        <begin position="1"/>
        <end position="11"/>
    </location>
</feature>
<dbReference type="Proteomes" id="UP001144352">
    <property type="component" value="Unassembled WGS sequence"/>
</dbReference>
<organism evidence="2 3">
    <name type="scientific">Geobacter hydrogenophilus</name>
    <dbReference type="NCBI Taxonomy" id="40983"/>
    <lineage>
        <taxon>Bacteria</taxon>
        <taxon>Pseudomonadati</taxon>
        <taxon>Thermodesulfobacteriota</taxon>
        <taxon>Desulfuromonadia</taxon>
        <taxon>Geobacterales</taxon>
        <taxon>Geobacteraceae</taxon>
        <taxon>Geobacter</taxon>
    </lineage>
</organism>
<evidence type="ECO:0000313" key="3">
    <source>
        <dbReference type="Proteomes" id="UP001144352"/>
    </source>
</evidence>
<accession>A0A9W6LDK9</accession>
<comment type="caution">
    <text evidence="2">The sequence shown here is derived from an EMBL/GenBank/DDBJ whole genome shotgun (WGS) entry which is preliminary data.</text>
</comment>
<feature type="region of interest" description="Disordered" evidence="1">
    <location>
        <begin position="1"/>
        <end position="26"/>
    </location>
</feature>
<dbReference type="EMBL" id="BSDS01000002">
    <property type="protein sequence ID" value="GLI39987.1"/>
    <property type="molecule type" value="Genomic_DNA"/>
</dbReference>
<evidence type="ECO:0000256" key="1">
    <source>
        <dbReference type="SAM" id="MobiDB-lite"/>
    </source>
</evidence>
<name>A0A9W6LDK9_9BACT</name>
<gene>
    <name evidence="2" type="ORF">GHYDROH2_34880</name>
</gene>
<sequence>MEIRQQANLQPPQGGGQVPDRHRHPHEFHLSACGVVEPLAKAGDNNAPKAAFQEIPSVQIRYPVNNATPSDNRLRPPWAVILDTS</sequence>
<reference evidence="2" key="1">
    <citation type="submission" date="2022-12" db="EMBL/GenBank/DDBJ databases">
        <title>Reference genome sequencing for broad-spectrum identification of bacterial and archaeal isolates by mass spectrometry.</title>
        <authorList>
            <person name="Sekiguchi Y."/>
            <person name="Tourlousse D.M."/>
        </authorList>
    </citation>
    <scope>NUCLEOTIDE SEQUENCE</scope>
    <source>
        <strain evidence="2">H2</strain>
    </source>
</reference>
<keyword evidence="3" id="KW-1185">Reference proteome</keyword>